<dbReference type="RefSeq" id="XP_030830226.1">
    <property type="nucleotide sequence ID" value="XM_030974366.1"/>
</dbReference>
<dbReference type="RefSeq" id="XP_030830227.1">
    <property type="nucleotide sequence ID" value="XM_030974367.1"/>
</dbReference>
<dbReference type="RefSeq" id="XP_030830228.1">
    <property type="nucleotide sequence ID" value="XM_030974368.1"/>
</dbReference>
<dbReference type="AlphaFoldDB" id="A0A7M7N558"/>
<comment type="subcellular location">
    <subcellularLocation>
        <location evidence="1">Membrane</location>
        <topology evidence="1">Multi-pass membrane protein</topology>
    </subcellularLocation>
</comment>
<dbReference type="OrthoDB" id="8841220at2759"/>
<dbReference type="CDD" id="cd15904">
    <property type="entry name" value="TSPO_MBR"/>
    <property type="match status" value="1"/>
</dbReference>
<dbReference type="InParanoid" id="A0A7M7N558"/>
<sequence>MSDYMKIAGAIFLPNLGGFASSMAQGPEKMAWYDTLKKPWWTPPKKAFAPVWTSLYAAMGYSSYLVWKDGGGFEGDAMVPLATYGASLALNWAWTPVFFGLHKMGLSVTIILAYSGMTCVNMALFYPINRTASMLLLPLLGWLSLASSINIYTWLNNRETKKE</sequence>
<dbReference type="InterPro" id="IPR004307">
    <property type="entry name" value="TspO_MBR"/>
</dbReference>
<feature type="transmembrane region" description="Helical" evidence="6">
    <location>
        <begin position="48"/>
        <end position="67"/>
    </location>
</feature>
<dbReference type="GO" id="GO:0033013">
    <property type="term" value="P:tetrapyrrole metabolic process"/>
    <property type="evidence" value="ECO:0007669"/>
    <property type="project" value="UniProtKB-ARBA"/>
</dbReference>
<keyword evidence="3 6" id="KW-0812">Transmembrane</keyword>
<evidence type="ECO:0000256" key="6">
    <source>
        <dbReference type="SAM" id="Phobius"/>
    </source>
</evidence>
<keyword evidence="8" id="KW-1185">Reference proteome</keyword>
<proteinExistence type="inferred from homology"/>
<dbReference type="FunFam" id="1.20.1260.100:FF:000001">
    <property type="entry name" value="translocator protein 2"/>
    <property type="match status" value="1"/>
</dbReference>
<dbReference type="EnsemblMetazoa" id="XM_030974367">
    <property type="protein sequence ID" value="XP_030830227"/>
    <property type="gene ID" value="LOC583617"/>
</dbReference>
<reference evidence="8" key="1">
    <citation type="submission" date="2015-02" db="EMBL/GenBank/DDBJ databases">
        <title>Genome sequencing for Strongylocentrotus purpuratus.</title>
        <authorList>
            <person name="Murali S."/>
            <person name="Liu Y."/>
            <person name="Vee V."/>
            <person name="English A."/>
            <person name="Wang M."/>
            <person name="Skinner E."/>
            <person name="Han Y."/>
            <person name="Muzny D.M."/>
            <person name="Worley K.C."/>
            <person name="Gibbs R.A."/>
        </authorList>
    </citation>
    <scope>NUCLEOTIDE SEQUENCE</scope>
</reference>
<feature type="transmembrane region" description="Helical" evidence="6">
    <location>
        <begin position="79"/>
        <end position="99"/>
    </location>
</feature>
<evidence type="ECO:0000256" key="4">
    <source>
        <dbReference type="ARBA" id="ARBA00022989"/>
    </source>
</evidence>
<feature type="transmembrane region" description="Helical" evidence="6">
    <location>
        <begin position="105"/>
        <end position="128"/>
    </location>
</feature>
<evidence type="ECO:0000256" key="2">
    <source>
        <dbReference type="ARBA" id="ARBA00007524"/>
    </source>
</evidence>
<dbReference type="EnsemblMetazoa" id="XM_030974366">
    <property type="protein sequence ID" value="XP_030830226"/>
    <property type="gene ID" value="LOC583617"/>
</dbReference>
<dbReference type="Gene3D" id="1.20.1260.100">
    <property type="entry name" value="TspO/MBR protein"/>
    <property type="match status" value="1"/>
</dbReference>
<dbReference type="PANTHER" id="PTHR10057">
    <property type="entry name" value="PERIPHERAL-TYPE BENZODIAZEPINE RECEPTOR"/>
    <property type="match status" value="1"/>
</dbReference>
<keyword evidence="4 6" id="KW-1133">Transmembrane helix</keyword>
<evidence type="ECO:0000256" key="1">
    <source>
        <dbReference type="ARBA" id="ARBA00004141"/>
    </source>
</evidence>
<dbReference type="Proteomes" id="UP000007110">
    <property type="component" value="Unassembled WGS sequence"/>
</dbReference>
<organism evidence="7 8">
    <name type="scientific">Strongylocentrotus purpuratus</name>
    <name type="common">Purple sea urchin</name>
    <dbReference type="NCBI Taxonomy" id="7668"/>
    <lineage>
        <taxon>Eukaryota</taxon>
        <taxon>Metazoa</taxon>
        <taxon>Echinodermata</taxon>
        <taxon>Eleutherozoa</taxon>
        <taxon>Echinozoa</taxon>
        <taxon>Echinoidea</taxon>
        <taxon>Euechinoidea</taxon>
        <taxon>Echinacea</taxon>
        <taxon>Camarodonta</taxon>
        <taxon>Echinidea</taxon>
        <taxon>Strongylocentrotidae</taxon>
        <taxon>Strongylocentrotus</taxon>
    </lineage>
</organism>
<dbReference type="FunCoup" id="A0A7M7N558">
    <property type="interactions" value="390"/>
</dbReference>
<protein>
    <recommendedName>
        <fullName evidence="9">Translocator protein</fullName>
    </recommendedName>
</protein>
<dbReference type="OMA" id="PIVWTCL"/>
<reference evidence="7" key="2">
    <citation type="submission" date="2021-01" db="UniProtKB">
        <authorList>
            <consortium name="EnsemblMetazoa"/>
        </authorList>
    </citation>
    <scope>IDENTIFICATION</scope>
</reference>
<dbReference type="GO" id="GO:0005741">
    <property type="term" value="C:mitochondrial outer membrane"/>
    <property type="evidence" value="ECO:0000318"/>
    <property type="project" value="GO_Central"/>
</dbReference>
<dbReference type="Pfam" id="PF03073">
    <property type="entry name" value="TspO_MBR"/>
    <property type="match status" value="1"/>
</dbReference>
<evidence type="ECO:0000256" key="3">
    <source>
        <dbReference type="ARBA" id="ARBA00022692"/>
    </source>
</evidence>
<dbReference type="PANTHER" id="PTHR10057:SF0">
    <property type="entry name" value="TRANSLOCATOR PROTEIN"/>
    <property type="match status" value="1"/>
</dbReference>
<comment type="similarity">
    <text evidence="2">Belongs to the TspO/BZRP family.</text>
</comment>
<dbReference type="KEGG" id="spu:583617"/>
<name>A0A7M7N558_STRPU</name>
<evidence type="ECO:0000313" key="7">
    <source>
        <dbReference type="EnsemblMetazoa" id="XP_030830227"/>
    </source>
</evidence>
<dbReference type="EnsemblMetazoa" id="XM_030974368">
    <property type="protein sequence ID" value="XP_030830228"/>
    <property type="gene ID" value="LOC583617"/>
</dbReference>
<evidence type="ECO:0000256" key="5">
    <source>
        <dbReference type="ARBA" id="ARBA00023136"/>
    </source>
</evidence>
<evidence type="ECO:0008006" key="9">
    <source>
        <dbReference type="Google" id="ProtNLM"/>
    </source>
</evidence>
<dbReference type="GeneID" id="583617"/>
<accession>A0A7M7N558</accession>
<feature type="transmembrane region" description="Helical" evidence="6">
    <location>
        <begin position="135"/>
        <end position="155"/>
    </location>
</feature>
<dbReference type="PIRSF" id="PIRSF005859">
    <property type="entry name" value="PBR"/>
    <property type="match status" value="1"/>
</dbReference>
<keyword evidence="5 6" id="KW-0472">Membrane</keyword>
<evidence type="ECO:0000313" key="8">
    <source>
        <dbReference type="Proteomes" id="UP000007110"/>
    </source>
</evidence>
<dbReference type="InterPro" id="IPR038330">
    <property type="entry name" value="TspO/MBR-related_sf"/>
</dbReference>